<dbReference type="Gene3D" id="2.40.50.180">
    <property type="entry name" value="CheA-289, Domain 4"/>
    <property type="match status" value="1"/>
</dbReference>
<dbReference type="InterPro" id="IPR039315">
    <property type="entry name" value="CheW"/>
</dbReference>
<dbReference type="Pfam" id="PF01584">
    <property type="entry name" value="CheW"/>
    <property type="match status" value="1"/>
</dbReference>
<protein>
    <submittedName>
        <fullName evidence="2">Chemotaxis protein CheW</fullName>
    </submittedName>
</protein>
<sequence>MNNLNNNLTINKSQSSLADTYLKFQLNEFTYAALPVKYLHEVVVVPVESIPSIPNMPACVLGLINWRSRIIWVIDLPNMLNLETNNRTCRQHKILVIQAESTSLALVVPEIIGTTRLVANEIESPQEKFSSDLVPYLRGWVLQNQEQILVLNTQAILQSAIFHNN</sequence>
<keyword evidence="3" id="KW-1185">Reference proteome</keyword>
<dbReference type="GO" id="GO:0006935">
    <property type="term" value="P:chemotaxis"/>
    <property type="evidence" value="ECO:0007669"/>
    <property type="project" value="InterPro"/>
</dbReference>
<dbReference type="Proteomes" id="UP000053372">
    <property type="component" value="Unassembled WGS sequence"/>
</dbReference>
<organism evidence="2 3">
    <name type="scientific">Mastigocoleus testarum BC008</name>
    <dbReference type="NCBI Taxonomy" id="371196"/>
    <lineage>
        <taxon>Bacteria</taxon>
        <taxon>Bacillati</taxon>
        <taxon>Cyanobacteriota</taxon>
        <taxon>Cyanophyceae</taxon>
        <taxon>Nostocales</taxon>
        <taxon>Hapalosiphonaceae</taxon>
        <taxon>Mastigocoleus</taxon>
    </lineage>
</organism>
<evidence type="ECO:0000313" key="2">
    <source>
        <dbReference type="EMBL" id="KST67248.1"/>
    </source>
</evidence>
<evidence type="ECO:0000313" key="3">
    <source>
        <dbReference type="Proteomes" id="UP000053372"/>
    </source>
</evidence>
<name>A0A0V7ZRH9_9CYAN</name>
<accession>A0A0V7ZRH9</accession>
<feature type="domain" description="CheW-like" evidence="1">
    <location>
        <begin position="18"/>
        <end position="162"/>
    </location>
</feature>
<reference evidence="2 3" key="1">
    <citation type="journal article" date="2015" name="Genome Announc.">
        <title>Draft Genome of the Euendolithic (true boring) Cyanobacterium Mastigocoleus testarum strain BC008.</title>
        <authorList>
            <person name="Guida B.S."/>
            <person name="Garcia-Pichel F."/>
        </authorList>
    </citation>
    <scope>NUCLEOTIDE SEQUENCE [LARGE SCALE GENOMIC DNA]</scope>
    <source>
        <strain evidence="2 3">BC008</strain>
    </source>
</reference>
<dbReference type="GO" id="GO:0007165">
    <property type="term" value="P:signal transduction"/>
    <property type="evidence" value="ECO:0007669"/>
    <property type="project" value="InterPro"/>
</dbReference>
<dbReference type="EMBL" id="LMTZ01000089">
    <property type="protein sequence ID" value="KST67248.1"/>
    <property type="molecule type" value="Genomic_DNA"/>
</dbReference>
<dbReference type="PANTHER" id="PTHR22617:SF23">
    <property type="entry name" value="CHEMOTAXIS PROTEIN CHEW"/>
    <property type="match status" value="1"/>
</dbReference>
<gene>
    <name evidence="2" type="ORF">BC008_29080</name>
</gene>
<dbReference type="RefSeq" id="WP_036263664.1">
    <property type="nucleotide sequence ID" value="NZ_LMTZ01000089.1"/>
</dbReference>
<dbReference type="SMART" id="SM00260">
    <property type="entry name" value="CheW"/>
    <property type="match status" value="1"/>
</dbReference>
<dbReference type="PANTHER" id="PTHR22617">
    <property type="entry name" value="CHEMOTAXIS SENSOR HISTIDINE KINASE-RELATED"/>
    <property type="match status" value="1"/>
</dbReference>
<dbReference type="InterPro" id="IPR002545">
    <property type="entry name" value="CheW-lke_dom"/>
</dbReference>
<comment type="caution">
    <text evidence="2">The sequence shown here is derived from an EMBL/GenBank/DDBJ whole genome shotgun (WGS) entry which is preliminary data.</text>
</comment>
<dbReference type="PROSITE" id="PS50851">
    <property type="entry name" value="CHEW"/>
    <property type="match status" value="1"/>
</dbReference>
<dbReference type="OrthoDB" id="456080at2"/>
<evidence type="ECO:0000259" key="1">
    <source>
        <dbReference type="PROSITE" id="PS50851"/>
    </source>
</evidence>
<dbReference type="GO" id="GO:0005829">
    <property type="term" value="C:cytosol"/>
    <property type="evidence" value="ECO:0007669"/>
    <property type="project" value="TreeGrafter"/>
</dbReference>
<dbReference type="AlphaFoldDB" id="A0A0V7ZRH9"/>
<dbReference type="InterPro" id="IPR036061">
    <property type="entry name" value="CheW-like_dom_sf"/>
</dbReference>
<dbReference type="Gene3D" id="2.30.30.40">
    <property type="entry name" value="SH3 Domains"/>
    <property type="match status" value="1"/>
</dbReference>
<dbReference type="SUPFAM" id="SSF50341">
    <property type="entry name" value="CheW-like"/>
    <property type="match status" value="1"/>
</dbReference>
<proteinExistence type="predicted"/>